<keyword evidence="1" id="KW-1133">Transmembrane helix</keyword>
<evidence type="ECO:0000256" key="1">
    <source>
        <dbReference type="SAM" id="Phobius"/>
    </source>
</evidence>
<gene>
    <name evidence="2" type="ORF">B6F84_12465</name>
</gene>
<organism evidence="2 3">
    <name type="scientific">Acidianus manzaensis</name>
    <dbReference type="NCBI Taxonomy" id="282676"/>
    <lineage>
        <taxon>Archaea</taxon>
        <taxon>Thermoproteota</taxon>
        <taxon>Thermoprotei</taxon>
        <taxon>Sulfolobales</taxon>
        <taxon>Sulfolobaceae</taxon>
        <taxon>Acidianus</taxon>
    </lineage>
</organism>
<evidence type="ECO:0000313" key="3">
    <source>
        <dbReference type="Proteomes" id="UP000193404"/>
    </source>
</evidence>
<dbReference type="STRING" id="282676.B6F84_12465"/>
<protein>
    <submittedName>
        <fullName evidence="2">Uncharacterized protein</fullName>
    </submittedName>
</protein>
<feature type="transmembrane region" description="Helical" evidence="1">
    <location>
        <begin position="39"/>
        <end position="63"/>
    </location>
</feature>
<dbReference type="EMBL" id="CP020477">
    <property type="protein sequence ID" value="ARM76746.1"/>
    <property type="molecule type" value="Genomic_DNA"/>
</dbReference>
<keyword evidence="1" id="KW-0812">Transmembrane</keyword>
<feature type="transmembrane region" description="Helical" evidence="1">
    <location>
        <begin position="110"/>
        <end position="136"/>
    </location>
</feature>
<accession>A0A1W6K2J8</accession>
<dbReference type="Proteomes" id="UP000193404">
    <property type="component" value="Chromosome"/>
</dbReference>
<evidence type="ECO:0000313" key="2">
    <source>
        <dbReference type="EMBL" id="ARM76746.1"/>
    </source>
</evidence>
<sequence length="264" mass="30131">MLSSILIWLFTPVYELKGVNYSQLISPLGFQISLFKSTYILVSPLTILALFFFIFSAILPLIWKSSRYSLYSSTISAGFGIVMIINSFIFDERYLHYYGYSILPTPTGSFYISFPYIAVYGFPFYLFIGASAISALNSATKARWLSFRRLTLLDKLKLDLERGEIIKSLMSLANSFYLDYATIGDSTLKINDLVVTKGDEPKISLLFSSGEKIFFGKNHVLYQDREGELRYYDSLEGLKLAIQKILEKSNFNTGLRKDSNELYN</sequence>
<proteinExistence type="predicted"/>
<dbReference type="KEGG" id="aman:B6F84_12465"/>
<name>A0A1W6K2J8_9CREN</name>
<keyword evidence="3" id="KW-1185">Reference proteome</keyword>
<reference evidence="2 3" key="1">
    <citation type="submission" date="2017-03" db="EMBL/GenBank/DDBJ databases">
        <title>Sulfur activation and transportation mechanism of thermophilic Archaea Acidianus manzaensis YN-25.</title>
        <authorList>
            <person name="Ma Y."/>
            <person name="Yang Y."/>
            <person name="Xia J."/>
        </authorList>
    </citation>
    <scope>NUCLEOTIDE SEQUENCE [LARGE SCALE GENOMIC DNA]</scope>
    <source>
        <strain evidence="2 3">YN-25</strain>
    </source>
</reference>
<dbReference type="AlphaFoldDB" id="A0A1W6K2J8"/>
<keyword evidence="1" id="KW-0472">Membrane</keyword>
<feature type="transmembrane region" description="Helical" evidence="1">
    <location>
        <begin position="70"/>
        <end position="90"/>
    </location>
</feature>